<organism evidence="2 3">
    <name type="scientific">Fasciola hepatica</name>
    <name type="common">Liver fluke</name>
    <dbReference type="NCBI Taxonomy" id="6192"/>
    <lineage>
        <taxon>Eukaryota</taxon>
        <taxon>Metazoa</taxon>
        <taxon>Spiralia</taxon>
        <taxon>Lophotrochozoa</taxon>
        <taxon>Platyhelminthes</taxon>
        <taxon>Trematoda</taxon>
        <taxon>Digenea</taxon>
        <taxon>Plagiorchiida</taxon>
        <taxon>Echinostomata</taxon>
        <taxon>Echinostomatoidea</taxon>
        <taxon>Fasciolidae</taxon>
        <taxon>Fasciola</taxon>
    </lineage>
</organism>
<accession>A0A4E0RBG0</accession>
<dbReference type="Pfam" id="PF03096">
    <property type="entry name" value="Ndr"/>
    <property type="match status" value="1"/>
</dbReference>
<gene>
    <name evidence="2" type="ORF">D915_003413</name>
</gene>
<proteinExistence type="inferred from homology"/>
<dbReference type="InterPro" id="IPR004142">
    <property type="entry name" value="NDRG"/>
</dbReference>
<reference evidence="2" key="1">
    <citation type="submission" date="2019-03" db="EMBL/GenBank/DDBJ databases">
        <title>Improved annotation for the trematode Fasciola hepatica.</title>
        <authorList>
            <person name="Choi Y.-J."/>
            <person name="Martin J."/>
            <person name="Mitreva M."/>
        </authorList>
    </citation>
    <scope>NUCLEOTIDE SEQUENCE [LARGE SCALE GENOMIC DNA]</scope>
</reference>
<keyword evidence="3" id="KW-1185">Reference proteome</keyword>
<comment type="caution">
    <text evidence="2">The sequence shown here is derived from an EMBL/GenBank/DDBJ whole genome shotgun (WGS) entry which is preliminary data.</text>
</comment>
<dbReference type="PANTHER" id="PTHR11034">
    <property type="entry name" value="N-MYC DOWNSTREAM REGULATED"/>
    <property type="match status" value="1"/>
</dbReference>
<dbReference type="EMBL" id="JXXN02000945">
    <property type="protein sequence ID" value="THD25899.1"/>
    <property type="molecule type" value="Genomic_DNA"/>
</dbReference>
<name>A0A4E0RBG0_FASHE</name>
<protein>
    <submittedName>
        <fullName evidence="2">N-myc downstream regulated</fullName>
    </submittedName>
</protein>
<evidence type="ECO:0000256" key="1">
    <source>
        <dbReference type="ARBA" id="ARBA00005598"/>
    </source>
</evidence>
<dbReference type="SUPFAM" id="SSF53474">
    <property type="entry name" value="alpha/beta-Hydrolases"/>
    <property type="match status" value="1"/>
</dbReference>
<dbReference type="InterPro" id="IPR029058">
    <property type="entry name" value="AB_hydrolase_fold"/>
</dbReference>
<evidence type="ECO:0000313" key="3">
    <source>
        <dbReference type="Proteomes" id="UP000230066"/>
    </source>
</evidence>
<dbReference type="AlphaFoldDB" id="A0A4E0RBG0"/>
<dbReference type="Proteomes" id="UP000230066">
    <property type="component" value="Unassembled WGS sequence"/>
</dbReference>
<sequence>MVEENVIQTKSCGPIKVYIQGLKASNVVFLTLHDLGCNHEEMMTFVENENMEQMAERCSWIHVEIPGQGGGETDLPSDYEFPTMQQLAKAMSEICDNLSLKHVVLFGEGAGANILARLAMLREELILGAVLINCIPTSAGAVENIRDRVIGRKLNNIGMNPAAESYLIAHRFGTANDTREDLRMKPTLNTFRKSLQNEINPRNLNKFIMSFMARTKIISEVDNLRCPILLLTGALSIHNQTVHRFFKALRHSAENEPERLKRIELIQFDDVANVLRGRPERVADCLQYFIQGLGLGGGIVNRRMSNTIPLQGRARSYSMEEYDQPKGVASCVFDKNRKYSTAFDEGDDETSEV</sequence>
<evidence type="ECO:0000313" key="2">
    <source>
        <dbReference type="EMBL" id="THD25899.1"/>
    </source>
</evidence>
<comment type="similarity">
    <text evidence="1">Belongs to the NDRG family.</text>
</comment>
<dbReference type="Gene3D" id="3.40.50.1820">
    <property type="entry name" value="alpha/beta hydrolase"/>
    <property type="match status" value="1"/>
</dbReference>